<feature type="region of interest" description="Disordered" evidence="1">
    <location>
        <begin position="232"/>
        <end position="287"/>
    </location>
</feature>
<protein>
    <submittedName>
        <fullName evidence="2">Effector protein NopP</fullName>
    </submittedName>
</protein>
<gene>
    <name evidence="2" type="ORF">HCN58_30600</name>
</gene>
<proteinExistence type="predicted"/>
<accession>A0A7Y4GXM9</accession>
<dbReference type="Proteomes" id="UP000544122">
    <property type="component" value="Unassembled WGS sequence"/>
</dbReference>
<dbReference type="EMBL" id="JAAVLX010000012">
    <property type="protein sequence ID" value="NOJ43855.1"/>
    <property type="molecule type" value="Genomic_DNA"/>
</dbReference>
<feature type="compositionally biased region" description="Basic and acidic residues" evidence="1">
    <location>
        <begin position="241"/>
        <end position="250"/>
    </location>
</feature>
<sequence length="287" mass="32131">MYGRINSYPGASDADEMRYSGTNQAQSDADSQRFAEMFAGMHMAAPSAPSSSAATPSYSLDRRPPVVEIKRSEFDEKVRDFYGDEIDDIAAKPHIYSRPISSKAERTAQVAYDHGRQSGSKDARYFSYQLGNKSVGLLRTEGGASMNDVFKDEKARARWREQFPGRTELTSTVDFRVTHPLVENAGDILLEHQLRLDGERPLLLSHSVNDEAKARARALGFVEVSDSMMVLDPTKHPNKWTKNDDGEWQRKNKPPLYLKATDTNGSDTSGAQRAPNTTPDWDDDDFM</sequence>
<dbReference type="AlphaFoldDB" id="A0A7Y4GXM9"/>
<name>A0A7Y4GXM9_9BRAD</name>
<evidence type="ECO:0000313" key="3">
    <source>
        <dbReference type="Proteomes" id="UP000544122"/>
    </source>
</evidence>
<keyword evidence="3" id="KW-1185">Reference proteome</keyword>
<reference evidence="2 3" key="1">
    <citation type="submission" date="2020-03" db="EMBL/GenBank/DDBJ databases">
        <title>Bradyrhizobium diversity isolated from nodules of Indigofera sp.</title>
        <authorList>
            <person name="Klepa M."/>
            <person name="Helene L."/>
            <person name="Hungria M."/>
        </authorList>
    </citation>
    <scope>NUCLEOTIDE SEQUENCE [LARGE SCALE GENOMIC DNA]</scope>
    <source>
        <strain evidence="2 3">WSM 1791</strain>
    </source>
</reference>
<feature type="region of interest" description="Disordered" evidence="1">
    <location>
        <begin position="1"/>
        <end position="32"/>
    </location>
</feature>
<dbReference type="RefSeq" id="WP_171583057.1">
    <property type="nucleotide sequence ID" value="NZ_JAAVLX010000012.1"/>
</dbReference>
<evidence type="ECO:0000313" key="2">
    <source>
        <dbReference type="EMBL" id="NOJ43855.1"/>
    </source>
</evidence>
<comment type="caution">
    <text evidence="2">The sequence shown here is derived from an EMBL/GenBank/DDBJ whole genome shotgun (WGS) entry which is preliminary data.</text>
</comment>
<feature type="compositionally biased region" description="Polar residues" evidence="1">
    <location>
        <begin position="20"/>
        <end position="29"/>
    </location>
</feature>
<organism evidence="2 3">
    <name type="scientific">Bradyrhizobium australiense</name>
    <dbReference type="NCBI Taxonomy" id="2721161"/>
    <lineage>
        <taxon>Bacteria</taxon>
        <taxon>Pseudomonadati</taxon>
        <taxon>Pseudomonadota</taxon>
        <taxon>Alphaproteobacteria</taxon>
        <taxon>Hyphomicrobiales</taxon>
        <taxon>Nitrobacteraceae</taxon>
        <taxon>Bradyrhizobium</taxon>
    </lineage>
</organism>
<feature type="compositionally biased region" description="Polar residues" evidence="1">
    <location>
        <begin position="261"/>
        <end position="279"/>
    </location>
</feature>
<evidence type="ECO:0000256" key="1">
    <source>
        <dbReference type="SAM" id="MobiDB-lite"/>
    </source>
</evidence>